<keyword evidence="3" id="KW-0158">Chromosome</keyword>
<comment type="subcellular location">
    <subcellularLocation>
        <location evidence="1">Chromosome</location>
        <location evidence="1">Centromere</location>
        <location evidence="1">Kinetochore</location>
    </subcellularLocation>
</comment>
<evidence type="ECO:0000256" key="2">
    <source>
        <dbReference type="ARBA" id="ARBA00008643"/>
    </source>
</evidence>
<feature type="coiled-coil region" evidence="10">
    <location>
        <begin position="144"/>
        <end position="171"/>
    </location>
</feature>
<evidence type="ECO:0000256" key="7">
    <source>
        <dbReference type="ARBA" id="ARBA00023054"/>
    </source>
</evidence>
<protein>
    <recommendedName>
        <fullName evidence="14">Mis12-domain-containing protein</fullName>
    </recommendedName>
</protein>
<evidence type="ECO:0000313" key="13">
    <source>
        <dbReference type="Proteomes" id="UP000298390"/>
    </source>
</evidence>
<evidence type="ECO:0000256" key="8">
    <source>
        <dbReference type="ARBA" id="ARBA00023306"/>
    </source>
</evidence>
<dbReference type="STRING" id="34475.A0A4Y9YIA8"/>
<dbReference type="Proteomes" id="UP000298390">
    <property type="component" value="Unassembled WGS sequence"/>
</dbReference>
<dbReference type="EMBL" id="SEKV01000181">
    <property type="protein sequence ID" value="TFY62095.1"/>
    <property type="molecule type" value="Genomic_DNA"/>
</dbReference>
<comment type="caution">
    <text evidence="12">The sequence shown here is derived from an EMBL/GenBank/DDBJ whole genome shotgun (WGS) entry which is preliminary data.</text>
</comment>
<organism evidence="12 13">
    <name type="scientific">Rhodofomes roseus</name>
    <dbReference type="NCBI Taxonomy" id="34475"/>
    <lineage>
        <taxon>Eukaryota</taxon>
        <taxon>Fungi</taxon>
        <taxon>Dikarya</taxon>
        <taxon>Basidiomycota</taxon>
        <taxon>Agaricomycotina</taxon>
        <taxon>Agaricomycetes</taxon>
        <taxon>Polyporales</taxon>
        <taxon>Rhodofomes</taxon>
    </lineage>
</organism>
<dbReference type="GO" id="GO:0051382">
    <property type="term" value="P:kinetochore assembly"/>
    <property type="evidence" value="ECO:0007669"/>
    <property type="project" value="TreeGrafter"/>
</dbReference>
<feature type="region of interest" description="Disordered" evidence="11">
    <location>
        <begin position="227"/>
        <end position="249"/>
    </location>
</feature>
<dbReference type="InterPro" id="IPR008685">
    <property type="entry name" value="Centromere_Mis12"/>
</dbReference>
<reference evidence="12 13" key="1">
    <citation type="submission" date="2019-01" db="EMBL/GenBank/DDBJ databases">
        <title>Genome sequencing of the rare red list fungi Fomitopsis rosea.</title>
        <authorList>
            <person name="Buettner E."/>
            <person name="Kellner H."/>
        </authorList>
    </citation>
    <scope>NUCLEOTIDE SEQUENCE [LARGE SCALE GENOMIC DNA]</scope>
    <source>
        <strain evidence="12 13">DSM 105464</strain>
    </source>
</reference>
<keyword evidence="7 10" id="KW-0175">Coiled coil</keyword>
<dbReference type="GO" id="GO:0000444">
    <property type="term" value="C:MIS12/MIND type complex"/>
    <property type="evidence" value="ECO:0007669"/>
    <property type="project" value="TreeGrafter"/>
</dbReference>
<dbReference type="PANTHER" id="PTHR14527">
    <property type="entry name" value="PROTEIN MIS12 HOMOLOG"/>
    <property type="match status" value="1"/>
</dbReference>
<evidence type="ECO:0000256" key="3">
    <source>
        <dbReference type="ARBA" id="ARBA00022454"/>
    </source>
</evidence>
<comment type="similarity">
    <text evidence="2">Belongs to the mis12 family.</text>
</comment>
<evidence type="ECO:0000256" key="6">
    <source>
        <dbReference type="ARBA" id="ARBA00022838"/>
    </source>
</evidence>
<dbReference type="GO" id="GO:0051301">
    <property type="term" value="P:cell division"/>
    <property type="evidence" value="ECO:0007669"/>
    <property type="project" value="UniProtKB-KW"/>
</dbReference>
<keyword evidence="6" id="KW-0995">Kinetochore</keyword>
<evidence type="ECO:0000256" key="9">
    <source>
        <dbReference type="ARBA" id="ARBA00023328"/>
    </source>
</evidence>
<evidence type="ECO:0000256" key="11">
    <source>
        <dbReference type="SAM" id="MobiDB-lite"/>
    </source>
</evidence>
<name>A0A4Y9YIA8_9APHY</name>
<evidence type="ECO:0000256" key="1">
    <source>
        <dbReference type="ARBA" id="ARBA00004629"/>
    </source>
</evidence>
<keyword evidence="8" id="KW-0131">Cell cycle</keyword>
<sequence>MRFRDSNVTLCDASRLDATRRARTLHAAAMSAPPPTVPSVLLPELIGFVPQFLLDDVINSANEATQQAVDAMEAFLERRDAARDDADAWKSAEELEKGLNAFQTLLESHVDIAFDFFEAWSLRNIFAIPADLPIVAPHQKGLNLEEPEEKETELLQEIKDLRRQIQVQRKLRRLYSHAVRASAAQLAHSKSRLERLSFLRAPQLQALLALSGEFQSMYNSVSSLPPLDPSFTAPEQAGPSEPGKRPWETNKTGYINWAVEQLMLRAKEKAKGEGGFGEGSSAVGAVAASAYGVGSADDVKAVLELTGGSEALAGLEGRQSQEEQMDTQ</sequence>
<keyword evidence="9" id="KW-0137">Centromere</keyword>
<evidence type="ECO:0008006" key="14">
    <source>
        <dbReference type="Google" id="ProtNLM"/>
    </source>
</evidence>
<evidence type="ECO:0000313" key="12">
    <source>
        <dbReference type="EMBL" id="TFY62095.1"/>
    </source>
</evidence>
<gene>
    <name evidence="12" type="ORF">EVJ58_g4088</name>
</gene>
<accession>A0A4Y9YIA8</accession>
<keyword evidence="5" id="KW-0498">Mitosis</keyword>
<evidence type="ECO:0000256" key="10">
    <source>
        <dbReference type="SAM" id="Coils"/>
    </source>
</evidence>
<dbReference type="Pfam" id="PF05859">
    <property type="entry name" value="Mis12"/>
    <property type="match status" value="1"/>
</dbReference>
<evidence type="ECO:0000256" key="4">
    <source>
        <dbReference type="ARBA" id="ARBA00022618"/>
    </source>
</evidence>
<evidence type="ECO:0000256" key="5">
    <source>
        <dbReference type="ARBA" id="ARBA00022776"/>
    </source>
</evidence>
<dbReference type="AlphaFoldDB" id="A0A4Y9YIA8"/>
<dbReference type="GO" id="GO:0005634">
    <property type="term" value="C:nucleus"/>
    <property type="evidence" value="ECO:0007669"/>
    <property type="project" value="InterPro"/>
</dbReference>
<dbReference type="PANTHER" id="PTHR14527:SF2">
    <property type="entry name" value="PROTEIN MIS12 HOMOLOG"/>
    <property type="match status" value="1"/>
</dbReference>
<keyword evidence="4" id="KW-0132">Cell division</keyword>
<proteinExistence type="inferred from homology"/>
<dbReference type="GO" id="GO:0000070">
    <property type="term" value="P:mitotic sister chromatid segregation"/>
    <property type="evidence" value="ECO:0007669"/>
    <property type="project" value="TreeGrafter"/>
</dbReference>